<protein>
    <submittedName>
        <fullName evidence="7">AMP-binding protein</fullName>
    </submittedName>
</protein>
<dbReference type="Gene3D" id="3.40.50.12780">
    <property type="entry name" value="N-terminal domain of ligase-like"/>
    <property type="match status" value="1"/>
</dbReference>
<dbReference type="PANTHER" id="PTHR22754">
    <property type="entry name" value="DISCO-INTERACTING PROTEIN 2 DIP2 -RELATED"/>
    <property type="match status" value="1"/>
</dbReference>
<organism evidence="7 8">
    <name type="scientific">Mycobacterium spongiae</name>
    <dbReference type="NCBI Taxonomy" id="886343"/>
    <lineage>
        <taxon>Bacteria</taxon>
        <taxon>Bacillati</taxon>
        <taxon>Actinomycetota</taxon>
        <taxon>Actinomycetes</taxon>
        <taxon>Mycobacteriales</taxon>
        <taxon>Mycobacteriaceae</taxon>
        <taxon>Mycobacterium</taxon>
    </lineage>
</organism>
<dbReference type="NCBIfam" id="NF004509">
    <property type="entry name" value="PRK05850.1"/>
    <property type="match status" value="1"/>
</dbReference>
<comment type="similarity">
    <text evidence="1">Belongs to the ATP-dependent AMP-binding enzyme family.</text>
</comment>
<evidence type="ECO:0000259" key="6">
    <source>
        <dbReference type="Pfam" id="PF23024"/>
    </source>
</evidence>
<dbReference type="Pfam" id="PF00501">
    <property type="entry name" value="AMP-binding"/>
    <property type="match status" value="1"/>
</dbReference>
<evidence type="ECO:0000256" key="3">
    <source>
        <dbReference type="ARBA" id="ARBA00022832"/>
    </source>
</evidence>
<dbReference type="InterPro" id="IPR045851">
    <property type="entry name" value="AMP-bd_C_sf"/>
</dbReference>
<dbReference type="GO" id="GO:0006633">
    <property type="term" value="P:fatty acid biosynthetic process"/>
    <property type="evidence" value="ECO:0007669"/>
    <property type="project" value="TreeGrafter"/>
</dbReference>
<dbReference type="Gene3D" id="3.30.300.30">
    <property type="match status" value="1"/>
</dbReference>
<dbReference type="EMBL" id="CP046600">
    <property type="protein sequence ID" value="QUR69710.1"/>
    <property type="molecule type" value="Genomic_DNA"/>
</dbReference>
<dbReference type="CDD" id="cd05931">
    <property type="entry name" value="FAAL"/>
    <property type="match status" value="1"/>
</dbReference>
<keyword evidence="2" id="KW-0436">Ligase</keyword>
<dbReference type="AlphaFoldDB" id="A0A975K2S1"/>
<reference evidence="7" key="1">
    <citation type="submission" date="2019-12" db="EMBL/GenBank/DDBJ databases">
        <title>Mycobacterium spongiae sp. nov.</title>
        <authorList>
            <person name="Stinear T."/>
        </authorList>
    </citation>
    <scope>NUCLEOTIDE SEQUENCE</scope>
    <source>
        <strain evidence="7">FSD4b-SM</strain>
    </source>
</reference>
<accession>A0A975K2S1</accession>
<dbReference type="InterPro" id="IPR000873">
    <property type="entry name" value="AMP-dep_synth/lig_dom"/>
</dbReference>
<keyword evidence="8" id="KW-1185">Reference proteome</keyword>
<dbReference type="GO" id="GO:0016874">
    <property type="term" value="F:ligase activity"/>
    <property type="evidence" value="ECO:0007669"/>
    <property type="project" value="UniProtKB-KW"/>
</dbReference>
<evidence type="ECO:0000259" key="5">
    <source>
        <dbReference type="Pfam" id="PF00501"/>
    </source>
</evidence>
<dbReference type="PANTHER" id="PTHR22754:SF32">
    <property type="entry name" value="DISCO-INTERACTING PROTEIN 2"/>
    <property type="match status" value="1"/>
</dbReference>
<dbReference type="Pfam" id="PF23024">
    <property type="entry name" value="AMP-dom_DIP2-like"/>
    <property type="match status" value="1"/>
</dbReference>
<dbReference type="GO" id="GO:0005886">
    <property type="term" value="C:plasma membrane"/>
    <property type="evidence" value="ECO:0007669"/>
    <property type="project" value="TreeGrafter"/>
</dbReference>
<dbReference type="FunFam" id="3.30.300.30:FF:000016">
    <property type="entry name" value="Fatty-acid-CoA ligase FadD26"/>
    <property type="match status" value="1"/>
</dbReference>
<keyword evidence="4" id="KW-0443">Lipid metabolism</keyword>
<dbReference type="Proteomes" id="UP000682202">
    <property type="component" value="Chromosome"/>
</dbReference>
<name>A0A975K2S1_9MYCO</name>
<dbReference type="SUPFAM" id="SSF56801">
    <property type="entry name" value="Acetyl-CoA synthetase-like"/>
    <property type="match status" value="1"/>
</dbReference>
<evidence type="ECO:0000256" key="4">
    <source>
        <dbReference type="ARBA" id="ARBA00023098"/>
    </source>
</evidence>
<evidence type="ECO:0000256" key="2">
    <source>
        <dbReference type="ARBA" id="ARBA00022598"/>
    </source>
</evidence>
<evidence type="ECO:0000313" key="7">
    <source>
        <dbReference type="EMBL" id="QUR69710.1"/>
    </source>
</evidence>
<dbReference type="InterPro" id="IPR040097">
    <property type="entry name" value="FAAL/FAAC"/>
</dbReference>
<dbReference type="GO" id="GO:0071766">
    <property type="term" value="P:Actinobacterium-type cell wall biogenesis"/>
    <property type="evidence" value="ECO:0007669"/>
    <property type="project" value="UniProtKB-ARBA"/>
</dbReference>
<keyword evidence="3" id="KW-0276">Fatty acid metabolism</keyword>
<proteinExistence type="inferred from homology"/>
<dbReference type="GO" id="GO:0070566">
    <property type="term" value="F:adenylyltransferase activity"/>
    <property type="evidence" value="ECO:0007669"/>
    <property type="project" value="TreeGrafter"/>
</dbReference>
<dbReference type="InterPro" id="IPR042099">
    <property type="entry name" value="ANL_N_sf"/>
</dbReference>
<evidence type="ECO:0000313" key="8">
    <source>
        <dbReference type="Proteomes" id="UP000682202"/>
    </source>
</evidence>
<feature type="domain" description="AMP-dependent synthetase/ligase" evidence="5">
    <location>
        <begin position="11"/>
        <end position="420"/>
    </location>
</feature>
<dbReference type="RefSeq" id="WP_211699384.1">
    <property type="nucleotide sequence ID" value="NZ_CP046600.1"/>
</dbReference>
<feature type="domain" description="AMP-binding enzyme C-terminal" evidence="6">
    <location>
        <begin position="468"/>
        <end position="579"/>
    </location>
</feature>
<dbReference type="FunFam" id="3.40.50.12780:FF:000013">
    <property type="entry name" value="Long-chain-fatty-acid--AMP ligase FadD32"/>
    <property type="match status" value="1"/>
</dbReference>
<evidence type="ECO:0000256" key="1">
    <source>
        <dbReference type="ARBA" id="ARBA00006432"/>
    </source>
</evidence>
<dbReference type="InterPro" id="IPR025110">
    <property type="entry name" value="AMP-bd_C"/>
</dbReference>
<gene>
    <name evidence="7" type="ORF">F6B93_09740</name>
</gene>
<sequence length="584" mass="62556">MAGSSIPTVLRERASLNPNDAAMSYIDYEQDWDGVVETLTWSQLYRRTLNVAAQLSAVGSTGDRAVILAPQGLEYIVGFLGALQAGRIAVPLSVPSGGAHDERTISVLTDTSPAVVMTTSSVVDNVIEYAHPQPGKAAPAIMELDLLDLDSRQRSRGPGTRSTASEQPETQYLQYTSGSTRTPAGVAVSSPNVFANFAQIISDLFAPQGGVVPPDLTVVSWLPLYHDMGLLMGMIMPILAGIPTVLTSPAGFLARPARWMQLLARNGCTLSAGPNFAFEVAVRKTADDDMAGLDLGGVHSILNGSERVQAATVKRFIDRFAPFNFPPDAMRPAYGMAEATVYIALRSTGEPPKIGYFDAEKLTAGQASPCTDGSGTPLVSYGEPTSQLVRIVDPETNAECPGGTVGEIWVQGDHVASGYWQKSEETKRTFGAKIVNPLAGTPEGPWLRTGDSGFFHEGELFIIGRLKDLLIIYGRNHSPDDIESTIQEITGGRCAAIGVPDAGAEKLVAIVEVKKRGDSDEQVLDRLREIKRDVNAAIYESHGLSAADLVLVSPGSIPITTSGKIRRAQCVELYRQREFTRLDA</sequence>
<dbReference type="KEGG" id="mspg:F6B93_09740"/>